<evidence type="ECO:0000313" key="9">
    <source>
        <dbReference type="EMBL" id="MFC3152233.1"/>
    </source>
</evidence>
<accession>A0ABV7HHY1</accession>
<feature type="modified residue" description="4-aspartylphosphate" evidence="4">
    <location>
        <position position="706"/>
    </location>
</feature>
<evidence type="ECO:0000259" key="8">
    <source>
        <dbReference type="PROSITE" id="PS50110"/>
    </source>
</evidence>
<dbReference type="SUPFAM" id="SSF47384">
    <property type="entry name" value="Homodimeric domain of signal transducing histidine kinase"/>
    <property type="match status" value="1"/>
</dbReference>
<feature type="domain" description="Response regulatory" evidence="8">
    <location>
        <begin position="657"/>
        <end position="776"/>
    </location>
</feature>
<organism evidence="9 10">
    <name type="scientific">Litoribrevibacter euphylliae</name>
    <dbReference type="NCBI Taxonomy" id="1834034"/>
    <lineage>
        <taxon>Bacteria</taxon>
        <taxon>Pseudomonadati</taxon>
        <taxon>Pseudomonadota</taxon>
        <taxon>Gammaproteobacteria</taxon>
        <taxon>Oceanospirillales</taxon>
        <taxon>Oceanospirillaceae</taxon>
        <taxon>Litoribrevibacter</taxon>
    </lineage>
</organism>
<dbReference type="InterPro" id="IPR036097">
    <property type="entry name" value="HisK_dim/P_sf"/>
</dbReference>
<dbReference type="EC" id="2.7.13.3" evidence="2"/>
<dbReference type="Pfam" id="PF00512">
    <property type="entry name" value="HisKA"/>
    <property type="match status" value="1"/>
</dbReference>
<dbReference type="PRINTS" id="PR00344">
    <property type="entry name" value="BCTRLSENSOR"/>
</dbReference>
<evidence type="ECO:0000256" key="6">
    <source>
        <dbReference type="SAM" id="Phobius"/>
    </source>
</evidence>
<dbReference type="SMART" id="SM00388">
    <property type="entry name" value="HisKA"/>
    <property type="match status" value="1"/>
</dbReference>
<evidence type="ECO:0000256" key="4">
    <source>
        <dbReference type="PROSITE-ProRule" id="PRU00169"/>
    </source>
</evidence>
<feature type="transmembrane region" description="Helical" evidence="6">
    <location>
        <begin position="70"/>
        <end position="90"/>
    </location>
</feature>
<evidence type="ECO:0000256" key="2">
    <source>
        <dbReference type="ARBA" id="ARBA00012438"/>
    </source>
</evidence>
<dbReference type="PANTHER" id="PTHR45339:SF5">
    <property type="entry name" value="HISTIDINE KINASE"/>
    <property type="match status" value="1"/>
</dbReference>
<dbReference type="InterPro" id="IPR011006">
    <property type="entry name" value="CheY-like_superfamily"/>
</dbReference>
<dbReference type="InterPro" id="IPR003661">
    <property type="entry name" value="HisK_dim/P_dom"/>
</dbReference>
<dbReference type="PROSITE" id="PS50110">
    <property type="entry name" value="RESPONSE_REGULATORY"/>
    <property type="match status" value="1"/>
</dbReference>
<dbReference type="Pfam" id="PF00072">
    <property type="entry name" value="Response_reg"/>
    <property type="match status" value="1"/>
</dbReference>
<dbReference type="InterPro" id="IPR007894">
    <property type="entry name" value="MASE2"/>
</dbReference>
<dbReference type="InterPro" id="IPR003594">
    <property type="entry name" value="HATPase_dom"/>
</dbReference>
<proteinExistence type="predicted"/>
<sequence length="788" mass="88861">MQSSERATLEGSSMERTSKNSAPMERNPFAVSRKKGLKSLKRHALTRLLGMAMCTGTGVAFLYYELQQPLWAWLIWGYSVLIHTPLWYFICRKSKDILRAEQRVMIFDFFIFGHFMAMVHFQPWVVFALCMVTTVNTLTGAGVRMVLTSVPSILAGALLTVLVNGMYFQAESSLVIMVLCIIGVTFYTGYTAFVAGKSMRDLRTSRHQIQEQASALKMSNECLEQSIQDLKQTSFALAQSEQERIAAEVREKTKAAFLANMSHELRTPMNGVMGMLCLLKGTELDDEQQNYVVTADNSANTLLLLLDDILDYAKLETSNIGLDVDVFEIEELVEEVLQIYGEESLAKNVDLVYWHDYGIHYALKGDPNRLKQVFTNLIGNAIKYTPKGHIIIRSRIVGEDPESYRIRFEVEDTGIGIPGNKQNQVFDAFYQVDQSNTRSYSGAGLGLALCRQILRHMDGIIGVESEDGRGSTFWFEVPLEKNPERIYQIKPNFDGILLVVDPNVISRDNLRHRAKALSCDVIAVSKWQEAEALLEREHNDVILLVDVDITTNDDFRLWRTAGGRTELSWALMGCASTRYGLPGWLKGMSPQFIGKPIRQKELAQYLVMQKPMKVQVTGIAAGKIDENFKPIQDLSQLLPRDLLNNGRLGPSFGHGMQVLVVEDNKVNQRVAVARLQKMGFLVDVADHGEQALNMVTTCHYDLVFMDCQMPVMDGFEATRRIRALEKNGRITSAPIIAMTAHVMNEDKAKCFDAGMNDFLRKPVTQDHLEKTMKKWLAQKSVEETKLDV</sequence>
<dbReference type="InterPro" id="IPR004358">
    <property type="entry name" value="Sig_transdc_His_kin-like_C"/>
</dbReference>
<reference evidence="10" key="1">
    <citation type="journal article" date="2019" name="Int. J. Syst. Evol. Microbiol.">
        <title>The Global Catalogue of Microorganisms (GCM) 10K type strain sequencing project: providing services to taxonomists for standard genome sequencing and annotation.</title>
        <authorList>
            <consortium name="The Broad Institute Genomics Platform"/>
            <consortium name="The Broad Institute Genome Sequencing Center for Infectious Disease"/>
            <person name="Wu L."/>
            <person name="Ma J."/>
        </authorList>
    </citation>
    <scope>NUCLEOTIDE SEQUENCE [LARGE SCALE GENOMIC DNA]</scope>
    <source>
        <strain evidence="10">KCTC 52438</strain>
    </source>
</reference>
<dbReference type="SMART" id="SM00387">
    <property type="entry name" value="HATPase_c"/>
    <property type="match status" value="1"/>
</dbReference>
<dbReference type="InterPro" id="IPR036890">
    <property type="entry name" value="HATPase_C_sf"/>
</dbReference>
<feature type="region of interest" description="Disordered" evidence="5">
    <location>
        <begin position="1"/>
        <end position="25"/>
    </location>
</feature>
<dbReference type="Pfam" id="PF02518">
    <property type="entry name" value="HATPase_c"/>
    <property type="match status" value="1"/>
</dbReference>
<feature type="compositionally biased region" description="Polar residues" evidence="5">
    <location>
        <begin position="1"/>
        <end position="21"/>
    </location>
</feature>
<dbReference type="CDD" id="cd00082">
    <property type="entry name" value="HisKA"/>
    <property type="match status" value="1"/>
</dbReference>
<evidence type="ECO:0000259" key="7">
    <source>
        <dbReference type="PROSITE" id="PS50109"/>
    </source>
</evidence>
<evidence type="ECO:0000256" key="3">
    <source>
        <dbReference type="ARBA" id="ARBA00022553"/>
    </source>
</evidence>
<dbReference type="SUPFAM" id="SSF55874">
    <property type="entry name" value="ATPase domain of HSP90 chaperone/DNA topoisomerase II/histidine kinase"/>
    <property type="match status" value="1"/>
</dbReference>
<comment type="catalytic activity">
    <reaction evidence="1">
        <text>ATP + protein L-histidine = ADP + protein N-phospho-L-histidine.</text>
        <dbReference type="EC" id="2.7.13.3"/>
    </reaction>
</comment>
<dbReference type="InterPro" id="IPR005467">
    <property type="entry name" value="His_kinase_dom"/>
</dbReference>
<comment type="caution">
    <text evidence="9">The sequence shown here is derived from an EMBL/GenBank/DDBJ whole genome shotgun (WGS) entry which is preliminary data.</text>
</comment>
<dbReference type="Gene3D" id="1.10.287.130">
    <property type="match status" value="1"/>
</dbReference>
<dbReference type="SMART" id="SM00448">
    <property type="entry name" value="REC"/>
    <property type="match status" value="1"/>
</dbReference>
<dbReference type="CDD" id="cd16922">
    <property type="entry name" value="HATPase_EvgS-ArcB-TorS-like"/>
    <property type="match status" value="1"/>
</dbReference>
<dbReference type="PANTHER" id="PTHR45339">
    <property type="entry name" value="HYBRID SIGNAL TRANSDUCTION HISTIDINE KINASE J"/>
    <property type="match status" value="1"/>
</dbReference>
<feature type="transmembrane region" description="Helical" evidence="6">
    <location>
        <begin position="150"/>
        <end position="168"/>
    </location>
</feature>
<feature type="domain" description="Histidine kinase" evidence="7">
    <location>
        <begin position="260"/>
        <end position="481"/>
    </location>
</feature>
<dbReference type="InterPro" id="IPR001789">
    <property type="entry name" value="Sig_transdc_resp-reg_receiver"/>
</dbReference>
<feature type="transmembrane region" description="Helical" evidence="6">
    <location>
        <begin position="44"/>
        <end position="64"/>
    </location>
</feature>
<dbReference type="SUPFAM" id="SSF52172">
    <property type="entry name" value="CheY-like"/>
    <property type="match status" value="2"/>
</dbReference>
<dbReference type="EMBL" id="JBHRSZ010000006">
    <property type="protein sequence ID" value="MFC3152233.1"/>
    <property type="molecule type" value="Genomic_DNA"/>
</dbReference>
<dbReference type="RefSeq" id="WP_386722151.1">
    <property type="nucleotide sequence ID" value="NZ_JBHRSZ010000006.1"/>
</dbReference>
<keyword evidence="10" id="KW-1185">Reference proteome</keyword>
<dbReference type="Pfam" id="PF05230">
    <property type="entry name" value="MASE2"/>
    <property type="match status" value="1"/>
</dbReference>
<name>A0ABV7HHY1_9GAMM</name>
<dbReference type="Gene3D" id="3.30.565.10">
    <property type="entry name" value="Histidine kinase-like ATPase, C-terminal domain"/>
    <property type="match status" value="1"/>
</dbReference>
<dbReference type="Gene3D" id="3.40.50.2300">
    <property type="match status" value="1"/>
</dbReference>
<feature type="transmembrane region" description="Helical" evidence="6">
    <location>
        <begin position="174"/>
        <end position="196"/>
    </location>
</feature>
<evidence type="ECO:0000256" key="1">
    <source>
        <dbReference type="ARBA" id="ARBA00000085"/>
    </source>
</evidence>
<dbReference type="CDD" id="cd17546">
    <property type="entry name" value="REC_hyHK_CKI1_RcsC-like"/>
    <property type="match status" value="1"/>
</dbReference>
<evidence type="ECO:0000256" key="5">
    <source>
        <dbReference type="SAM" id="MobiDB-lite"/>
    </source>
</evidence>
<gene>
    <name evidence="9" type="ORF">ACFOEK_14455</name>
</gene>
<dbReference type="Proteomes" id="UP001595476">
    <property type="component" value="Unassembled WGS sequence"/>
</dbReference>
<protein>
    <recommendedName>
        <fullName evidence="2">histidine kinase</fullName>
        <ecNumber evidence="2">2.7.13.3</ecNumber>
    </recommendedName>
</protein>
<evidence type="ECO:0000313" key="10">
    <source>
        <dbReference type="Proteomes" id="UP001595476"/>
    </source>
</evidence>
<feature type="transmembrane region" description="Helical" evidence="6">
    <location>
        <begin position="102"/>
        <end position="119"/>
    </location>
</feature>
<keyword evidence="6" id="KW-1133">Transmembrane helix</keyword>
<keyword evidence="3 4" id="KW-0597">Phosphoprotein</keyword>
<keyword evidence="6" id="KW-0812">Transmembrane</keyword>
<dbReference type="PROSITE" id="PS50109">
    <property type="entry name" value="HIS_KIN"/>
    <property type="match status" value="1"/>
</dbReference>
<keyword evidence="6" id="KW-0472">Membrane</keyword>